<dbReference type="PANTHER" id="PTHR47955">
    <property type="entry name" value="CYTOCHROME P450 FAMILY 71 PROTEIN"/>
    <property type="match status" value="1"/>
</dbReference>
<dbReference type="GO" id="GO:0004497">
    <property type="term" value="F:monooxygenase activity"/>
    <property type="evidence" value="ECO:0007669"/>
    <property type="project" value="UniProtKB-KW"/>
</dbReference>
<keyword evidence="6" id="KW-0175">Coiled coil</keyword>
<dbReference type="GO" id="GO:0016705">
    <property type="term" value="F:oxidoreductase activity, acting on paired donors, with incorporation or reduction of molecular oxygen"/>
    <property type="evidence" value="ECO:0007669"/>
    <property type="project" value="InterPro"/>
</dbReference>
<comment type="similarity">
    <text evidence="1 5">Belongs to the cytochrome P450 family.</text>
</comment>
<keyword evidence="4 5" id="KW-0349">Heme</keyword>
<keyword evidence="2 4" id="KW-0479">Metal-binding</keyword>
<dbReference type="GO" id="GO:0005506">
    <property type="term" value="F:iron ion binding"/>
    <property type="evidence" value="ECO:0007669"/>
    <property type="project" value="InterPro"/>
</dbReference>
<evidence type="ECO:0000256" key="4">
    <source>
        <dbReference type="PIRSR" id="PIRSR602401-1"/>
    </source>
</evidence>
<dbReference type="AlphaFoldDB" id="A0A8T3A3J6"/>
<dbReference type="InterPro" id="IPR001128">
    <property type="entry name" value="Cyt_P450"/>
</dbReference>
<dbReference type="PRINTS" id="PR00385">
    <property type="entry name" value="P450"/>
</dbReference>
<accession>A0A8T3A3J6</accession>
<dbReference type="SUPFAM" id="SSF48264">
    <property type="entry name" value="Cytochrome P450"/>
    <property type="match status" value="1"/>
</dbReference>
<dbReference type="PROSITE" id="PS00086">
    <property type="entry name" value="CYTOCHROME_P450"/>
    <property type="match status" value="1"/>
</dbReference>
<name>A0A8T3A3J6_DENNO</name>
<evidence type="ECO:0000313" key="8">
    <source>
        <dbReference type="Proteomes" id="UP000829196"/>
    </source>
</evidence>
<dbReference type="PRINTS" id="PR00463">
    <property type="entry name" value="EP450I"/>
</dbReference>
<dbReference type="InterPro" id="IPR002401">
    <property type="entry name" value="Cyt_P450_E_grp-I"/>
</dbReference>
<dbReference type="GO" id="GO:0020037">
    <property type="term" value="F:heme binding"/>
    <property type="evidence" value="ECO:0007669"/>
    <property type="project" value="InterPro"/>
</dbReference>
<keyword evidence="8" id="KW-1185">Reference proteome</keyword>
<dbReference type="FunFam" id="1.10.630.10:FF:000011">
    <property type="entry name" value="Cytochrome P450 83B1"/>
    <property type="match status" value="1"/>
</dbReference>
<evidence type="ECO:0000256" key="2">
    <source>
        <dbReference type="ARBA" id="ARBA00022723"/>
    </source>
</evidence>
<proteinExistence type="inferred from homology"/>
<reference evidence="7" key="1">
    <citation type="journal article" date="2022" name="Front. Genet.">
        <title>Chromosome-Scale Assembly of the Dendrobium nobile Genome Provides Insights Into the Molecular Mechanism of the Biosynthesis of the Medicinal Active Ingredient of Dendrobium.</title>
        <authorList>
            <person name="Xu Q."/>
            <person name="Niu S.-C."/>
            <person name="Li K.-L."/>
            <person name="Zheng P.-J."/>
            <person name="Zhang X.-J."/>
            <person name="Jia Y."/>
            <person name="Liu Y."/>
            <person name="Niu Y.-X."/>
            <person name="Yu L.-H."/>
            <person name="Chen D.-F."/>
            <person name="Zhang G.-Q."/>
        </authorList>
    </citation>
    <scope>NUCLEOTIDE SEQUENCE</scope>
    <source>
        <tissue evidence="7">Leaf</tissue>
    </source>
</reference>
<dbReference type="OrthoDB" id="781802at2759"/>
<dbReference type="Gene3D" id="1.10.630.10">
    <property type="entry name" value="Cytochrome P450"/>
    <property type="match status" value="1"/>
</dbReference>
<dbReference type="SMR" id="A0A8T3A3J6"/>
<comment type="caution">
    <text evidence="7">The sequence shown here is derived from an EMBL/GenBank/DDBJ whole genome shotgun (WGS) entry which is preliminary data.</text>
</comment>
<dbReference type="PANTHER" id="PTHR47955:SF15">
    <property type="entry name" value="CYTOCHROME P450 71A2-LIKE"/>
    <property type="match status" value="1"/>
</dbReference>
<organism evidence="7 8">
    <name type="scientific">Dendrobium nobile</name>
    <name type="common">Orchid</name>
    <dbReference type="NCBI Taxonomy" id="94219"/>
    <lineage>
        <taxon>Eukaryota</taxon>
        <taxon>Viridiplantae</taxon>
        <taxon>Streptophyta</taxon>
        <taxon>Embryophyta</taxon>
        <taxon>Tracheophyta</taxon>
        <taxon>Spermatophyta</taxon>
        <taxon>Magnoliopsida</taxon>
        <taxon>Liliopsida</taxon>
        <taxon>Asparagales</taxon>
        <taxon>Orchidaceae</taxon>
        <taxon>Epidendroideae</taxon>
        <taxon>Malaxideae</taxon>
        <taxon>Dendrobiinae</taxon>
        <taxon>Dendrobium</taxon>
    </lineage>
</organism>
<dbReference type="EMBL" id="JAGYWB010000019">
    <property type="protein sequence ID" value="KAI0488916.1"/>
    <property type="molecule type" value="Genomic_DNA"/>
</dbReference>
<feature type="coiled-coil region" evidence="6">
    <location>
        <begin position="232"/>
        <end position="264"/>
    </location>
</feature>
<keyword evidence="3 4" id="KW-0408">Iron</keyword>
<dbReference type="InterPro" id="IPR036396">
    <property type="entry name" value="Cyt_P450_sf"/>
</dbReference>
<evidence type="ECO:0000256" key="6">
    <source>
        <dbReference type="SAM" id="Coils"/>
    </source>
</evidence>
<gene>
    <name evidence="7" type="ORF">KFK09_028755</name>
</gene>
<sequence length="504" mass="56834">MATIMFLFTLLTIFFFFLRRRKASSATRLPPRPPGIPLLGNLHQLGSLPHRSLNSLSKKYGPLILLQLGVTAPTVVVSSSEIAEQVMKAQDLIFASRPPSSLANHLLYNSTDVAFSPYSDYWRMIKKICVVHLLSSKCVQSYKSVREEEVALLIADIRAASVAAEAVNLSKRLVVLTNDILCRVALGRKYSGETRFGEMLEEFTKLLGCFPVADFVPWLGWIDVLTGLDGRVRRNSKELDELLEQILEERLQKKRSEIIGADEEVLDLVGVLLSVKDQHEGNDAAIPLQKEHVKAVILDMFAGGTDTTFTVLEWAMAELIHHPTCMQDVQKEIRDVVGSKEFVEEEDIDRLTYLKAIIKETLRFHVPVALLVPRVATENTLLQGYDVPAGTRIIINAWAIARDPNYWDRPEEFWPERFIDCNIEFKGQDFQFTPFGAGRRACPGIGFAIATIECALANLLHHFDWEVPKEMRDEALDMSELRGITIHKKSPLLLTAKLHYVELA</sequence>
<dbReference type="InterPro" id="IPR017972">
    <property type="entry name" value="Cyt_P450_CS"/>
</dbReference>
<protein>
    <recommendedName>
        <fullName evidence="9">Cytochrome P450 71A1</fullName>
    </recommendedName>
</protein>
<evidence type="ECO:0008006" key="9">
    <source>
        <dbReference type="Google" id="ProtNLM"/>
    </source>
</evidence>
<evidence type="ECO:0000313" key="7">
    <source>
        <dbReference type="EMBL" id="KAI0488916.1"/>
    </source>
</evidence>
<evidence type="ECO:0000256" key="5">
    <source>
        <dbReference type="RuleBase" id="RU000461"/>
    </source>
</evidence>
<dbReference type="Pfam" id="PF00067">
    <property type="entry name" value="p450"/>
    <property type="match status" value="1"/>
</dbReference>
<dbReference type="Proteomes" id="UP000829196">
    <property type="component" value="Unassembled WGS sequence"/>
</dbReference>
<evidence type="ECO:0000256" key="3">
    <source>
        <dbReference type="ARBA" id="ARBA00023004"/>
    </source>
</evidence>
<keyword evidence="5" id="KW-0560">Oxidoreductase</keyword>
<evidence type="ECO:0000256" key="1">
    <source>
        <dbReference type="ARBA" id="ARBA00010617"/>
    </source>
</evidence>
<keyword evidence="5" id="KW-0503">Monooxygenase</keyword>
<dbReference type="CDD" id="cd11072">
    <property type="entry name" value="CYP71-like"/>
    <property type="match status" value="1"/>
</dbReference>
<comment type="cofactor">
    <cofactor evidence="4">
        <name>heme</name>
        <dbReference type="ChEBI" id="CHEBI:30413"/>
    </cofactor>
</comment>
<feature type="binding site" description="axial binding residue" evidence="4">
    <location>
        <position position="442"/>
    </location>
    <ligand>
        <name>heme</name>
        <dbReference type="ChEBI" id="CHEBI:30413"/>
    </ligand>
    <ligandPart>
        <name>Fe</name>
        <dbReference type="ChEBI" id="CHEBI:18248"/>
    </ligandPart>
</feature>